<keyword evidence="1" id="KW-0418">Kinase</keyword>
<evidence type="ECO:0000256" key="1">
    <source>
        <dbReference type="ARBA" id="ARBA00022527"/>
    </source>
</evidence>
<evidence type="ECO:0000313" key="3">
    <source>
        <dbReference type="EMBL" id="GAA2640635.1"/>
    </source>
</evidence>
<dbReference type="PANTHER" id="PTHR35526">
    <property type="entry name" value="ANTI-SIGMA-F FACTOR RSBW-RELATED"/>
    <property type="match status" value="1"/>
</dbReference>
<reference evidence="3 4" key="1">
    <citation type="journal article" date="2019" name="Int. J. Syst. Evol. Microbiol.">
        <title>The Global Catalogue of Microorganisms (GCM) 10K type strain sequencing project: providing services to taxonomists for standard genome sequencing and annotation.</title>
        <authorList>
            <consortium name="The Broad Institute Genomics Platform"/>
            <consortium name="The Broad Institute Genome Sequencing Center for Infectious Disease"/>
            <person name="Wu L."/>
            <person name="Ma J."/>
        </authorList>
    </citation>
    <scope>NUCLEOTIDE SEQUENCE [LARGE SCALE GENOMIC DNA]</scope>
    <source>
        <strain evidence="3 4">JCM 6833</strain>
    </source>
</reference>
<dbReference type="SUPFAM" id="SSF55874">
    <property type="entry name" value="ATPase domain of HSP90 chaperone/DNA topoisomerase II/histidine kinase"/>
    <property type="match status" value="1"/>
</dbReference>
<dbReference type="InterPro" id="IPR050267">
    <property type="entry name" value="Anti-sigma-factor_SerPK"/>
</dbReference>
<evidence type="ECO:0000259" key="2">
    <source>
        <dbReference type="Pfam" id="PF13581"/>
    </source>
</evidence>
<keyword evidence="1" id="KW-0808">Transferase</keyword>
<name>A0ABN3R194_9ACTN</name>
<accession>A0ABN3R194</accession>
<dbReference type="CDD" id="cd16936">
    <property type="entry name" value="HATPase_RsbW-like"/>
    <property type="match status" value="1"/>
</dbReference>
<sequence>MGTAMTTGIDRRPYLQINLTRSWTEVSRARAAVGRALQDLGLPELIDDARLVVSELVTNAIDASAAGRVIFSVYENDGRPLVEVWDSEITRFPQPLRPPQTALGGRGLLVVEELAADWGYRLAQLAPSGPTLKCVWALLK</sequence>
<dbReference type="Pfam" id="PF13581">
    <property type="entry name" value="HATPase_c_2"/>
    <property type="match status" value="1"/>
</dbReference>
<evidence type="ECO:0000313" key="4">
    <source>
        <dbReference type="Proteomes" id="UP001501509"/>
    </source>
</evidence>
<dbReference type="Gene3D" id="3.30.565.10">
    <property type="entry name" value="Histidine kinase-like ATPase, C-terminal domain"/>
    <property type="match status" value="1"/>
</dbReference>
<dbReference type="InterPro" id="IPR003594">
    <property type="entry name" value="HATPase_dom"/>
</dbReference>
<dbReference type="EMBL" id="BAAATD010000041">
    <property type="protein sequence ID" value="GAA2640635.1"/>
    <property type="molecule type" value="Genomic_DNA"/>
</dbReference>
<dbReference type="PANTHER" id="PTHR35526:SF3">
    <property type="entry name" value="ANTI-SIGMA-F FACTOR RSBW"/>
    <property type="match status" value="1"/>
</dbReference>
<feature type="domain" description="Histidine kinase/HSP90-like ATPase" evidence="2">
    <location>
        <begin position="24"/>
        <end position="121"/>
    </location>
</feature>
<dbReference type="Proteomes" id="UP001501509">
    <property type="component" value="Unassembled WGS sequence"/>
</dbReference>
<protein>
    <recommendedName>
        <fullName evidence="2">Histidine kinase/HSP90-like ATPase domain-containing protein</fullName>
    </recommendedName>
</protein>
<keyword evidence="4" id="KW-1185">Reference proteome</keyword>
<comment type="caution">
    <text evidence="3">The sequence shown here is derived from an EMBL/GenBank/DDBJ whole genome shotgun (WGS) entry which is preliminary data.</text>
</comment>
<keyword evidence="1" id="KW-0723">Serine/threonine-protein kinase</keyword>
<proteinExistence type="predicted"/>
<organism evidence="3 4">
    <name type="scientific">Actinomadura fulvescens</name>
    <dbReference type="NCBI Taxonomy" id="46160"/>
    <lineage>
        <taxon>Bacteria</taxon>
        <taxon>Bacillati</taxon>
        <taxon>Actinomycetota</taxon>
        <taxon>Actinomycetes</taxon>
        <taxon>Streptosporangiales</taxon>
        <taxon>Thermomonosporaceae</taxon>
        <taxon>Actinomadura</taxon>
    </lineage>
</organism>
<dbReference type="InterPro" id="IPR036890">
    <property type="entry name" value="HATPase_C_sf"/>
</dbReference>
<gene>
    <name evidence="3" type="ORF">GCM10010411_95920</name>
</gene>